<gene>
    <name evidence="9" type="ORF">QYE77_03890</name>
</gene>
<feature type="transmembrane region" description="Helical" evidence="7">
    <location>
        <begin position="209"/>
        <end position="229"/>
    </location>
</feature>
<dbReference type="InterPro" id="IPR037185">
    <property type="entry name" value="EmrE-like"/>
</dbReference>
<feature type="transmembrane region" description="Helical" evidence="7">
    <location>
        <begin position="119"/>
        <end position="138"/>
    </location>
</feature>
<dbReference type="PANTHER" id="PTHR42920:SF5">
    <property type="entry name" value="EAMA DOMAIN-CONTAINING PROTEIN"/>
    <property type="match status" value="1"/>
</dbReference>
<dbReference type="Gene3D" id="1.10.3730.20">
    <property type="match status" value="1"/>
</dbReference>
<feature type="transmembrane region" description="Helical" evidence="7">
    <location>
        <begin position="241"/>
        <end position="259"/>
    </location>
</feature>
<keyword evidence="6 7" id="KW-0472">Membrane</keyword>
<feature type="transmembrane region" description="Helical" evidence="7">
    <location>
        <begin position="40"/>
        <end position="58"/>
    </location>
</feature>
<comment type="caution">
    <text evidence="9">The sequence shown here is derived from an EMBL/GenBank/DDBJ whole genome shotgun (WGS) entry which is preliminary data.</text>
</comment>
<keyword evidence="5 7" id="KW-1133">Transmembrane helix</keyword>
<organism evidence="9 10">
    <name type="scientific">Thermanaerothrix solaris</name>
    <dbReference type="NCBI Taxonomy" id="3058434"/>
    <lineage>
        <taxon>Bacteria</taxon>
        <taxon>Bacillati</taxon>
        <taxon>Chloroflexota</taxon>
        <taxon>Anaerolineae</taxon>
        <taxon>Anaerolineales</taxon>
        <taxon>Anaerolineaceae</taxon>
        <taxon>Thermanaerothrix</taxon>
    </lineage>
</organism>
<dbReference type="InterPro" id="IPR000620">
    <property type="entry name" value="EamA_dom"/>
</dbReference>
<evidence type="ECO:0000256" key="4">
    <source>
        <dbReference type="ARBA" id="ARBA00022692"/>
    </source>
</evidence>
<dbReference type="InterPro" id="IPR051258">
    <property type="entry name" value="Diverse_Substrate_Transporter"/>
</dbReference>
<feature type="domain" description="EamA" evidence="8">
    <location>
        <begin position="8"/>
        <end position="136"/>
    </location>
</feature>
<protein>
    <submittedName>
        <fullName evidence="9">DMT family transporter</fullName>
    </submittedName>
</protein>
<evidence type="ECO:0000313" key="9">
    <source>
        <dbReference type="EMBL" id="MDT8897396.1"/>
    </source>
</evidence>
<sequence>MKNTRLKSDLILLLVAVIWGSGFVAQKIAAAEVDNFVFNGLRFTIGGLLLILGLRLHLPSKAREWKWIFLGGTLLFGGSTLQQIGITSTTAANAGFITGLYVVIIPLLLFLFGRQRPGWYVWLAAGMAVLGTLLLSSGSLQVRLNPGDTIILGGAFIWALHVITVGQAAQRMNAFIFAAGQALVCGLLNLAIVGNLLPQKLHAISPATLTATIYSAVFIVGLAFTLQVIGQRHAPPADAAILFSSEAVFAALFGALLLGEKLQPTQWLGALLIFVAMLLSQGQVLLTASSPSPSTVRAQPAESALDD</sequence>
<name>A0ABU3NNK5_9CHLR</name>
<comment type="subcellular location">
    <subcellularLocation>
        <location evidence="1">Cell membrane</location>
        <topology evidence="1">Multi-pass membrane protein</topology>
    </subcellularLocation>
</comment>
<feature type="transmembrane region" description="Helical" evidence="7">
    <location>
        <begin position="265"/>
        <end position="288"/>
    </location>
</feature>
<keyword evidence="4 7" id="KW-0812">Transmembrane</keyword>
<evidence type="ECO:0000313" key="10">
    <source>
        <dbReference type="Proteomes" id="UP001254165"/>
    </source>
</evidence>
<dbReference type="Proteomes" id="UP001254165">
    <property type="component" value="Unassembled WGS sequence"/>
</dbReference>
<evidence type="ECO:0000259" key="8">
    <source>
        <dbReference type="Pfam" id="PF00892"/>
    </source>
</evidence>
<accession>A0ABU3NNK5</accession>
<dbReference type="PANTHER" id="PTHR42920">
    <property type="entry name" value="OS03G0707200 PROTEIN-RELATED"/>
    <property type="match status" value="1"/>
</dbReference>
<feature type="transmembrane region" description="Helical" evidence="7">
    <location>
        <begin position="150"/>
        <end position="168"/>
    </location>
</feature>
<dbReference type="Pfam" id="PF00892">
    <property type="entry name" value="EamA"/>
    <property type="match status" value="2"/>
</dbReference>
<evidence type="ECO:0000256" key="3">
    <source>
        <dbReference type="ARBA" id="ARBA00022475"/>
    </source>
</evidence>
<evidence type="ECO:0000256" key="6">
    <source>
        <dbReference type="ARBA" id="ARBA00023136"/>
    </source>
</evidence>
<feature type="transmembrane region" description="Helical" evidence="7">
    <location>
        <begin position="175"/>
        <end position="197"/>
    </location>
</feature>
<keyword evidence="10" id="KW-1185">Reference proteome</keyword>
<proteinExistence type="inferred from homology"/>
<evidence type="ECO:0000256" key="7">
    <source>
        <dbReference type="SAM" id="Phobius"/>
    </source>
</evidence>
<feature type="transmembrane region" description="Helical" evidence="7">
    <location>
        <begin position="65"/>
        <end position="85"/>
    </location>
</feature>
<dbReference type="RefSeq" id="WP_315624049.1">
    <property type="nucleotide sequence ID" value="NZ_JAUHMF010000001.1"/>
</dbReference>
<evidence type="ECO:0000256" key="1">
    <source>
        <dbReference type="ARBA" id="ARBA00004651"/>
    </source>
</evidence>
<feature type="transmembrane region" description="Helical" evidence="7">
    <location>
        <begin position="91"/>
        <end position="112"/>
    </location>
</feature>
<dbReference type="SUPFAM" id="SSF103481">
    <property type="entry name" value="Multidrug resistance efflux transporter EmrE"/>
    <property type="match status" value="2"/>
</dbReference>
<reference evidence="9 10" key="1">
    <citation type="submission" date="2023-07" db="EMBL/GenBank/DDBJ databases">
        <title>Novel species of Thermanaerothrix with wide hydrolytic capabilities.</title>
        <authorList>
            <person name="Zayulina K.S."/>
            <person name="Podosokorskaya O.A."/>
            <person name="Elcheninov A.G."/>
        </authorList>
    </citation>
    <scope>NUCLEOTIDE SEQUENCE [LARGE SCALE GENOMIC DNA]</scope>
    <source>
        <strain evidence="9 10">4228-RoL</strain>
    </source>
</reference>
<evidence type="ECO:0000256" key="2">
    <source>
        <dbReference type="ARBA" id="ARBA00007362"/>
    </source>
</evidence>
<comment type="similarity">
    <text evidence="2">Belongs to the EamA transporter family.</text>
</comment>
<feature type="domain" description="EamA" evidence="8">
    <location>
        <begin position="146"/>
        <end position="279"/>
    </location>
</feature>
<dbReference type="EMBL" id="JAUHMF010000001">
    <property type="protein sequence ID" value="MDT8897396.1"/>
    <property type="molecule type" value="Genomic_DNA"/>
</dbReference>
<keyword evidence="3" id="KW-1003">Cell membrane</keyword>
<evidence type="ECO:0000256" key="5">
    <source>
        <dbReference type="ARBA" id="ARBA00022989"/>
    </source>
</evidence>